<dbReference type="GO" id="GO:0030416">
    <property type="term" value="P:methylamine metabolic process"/>
    <property type="evidence" value="ECO:0007669"/>
    <property type="project" value="InterPro"/>
</dbReference>
<evidence type="ECO:0000256" key="2">
    <source>
        <dbReference type="ARBA" id="ARBA00022692"/>
    </source>
</evidence>
<evidence type="ECO:0000259" key="7">
    <source>
        <dbReference type="Pfam" id="PF07291"/>
    </source>
</evidence>
<proteinExistence type="predicted"/>
<evidence type="ECO:0000256" key="4">
    <source>
        <dbReference type="ARBA" id="ARBA00023136"/>
    </source>
</evidence>
<keyword evidence="4 6" id="KW-0472">Membrane</keyword>
<feature type="domain" description="Methylamine utilisation protein MauE" evidence="7">
    <location>
        <begin position="3"/>
        <end position="135"/>
    </location>
</feature>
<dbReference type="InterPro" id="IPR009908">
    <property type="entry name" value="Methylamine_util_MauE"/>
</dbReference>
<evidence type="ECO:0000256" key="5">
    <source>
        <dbReference type="SAM" id="MobiDB-lite"/>
    </source>
</evidence>
<name>A0A7Y9I2U2_9ACTN</name>
<feature type="transmembrane region" description="Helical" evidence="6">
    <location>
        <begin position="72"/>
        <end position="96"/>
    </location>
</feature>
<keyword evidence="3 6" id="KW-1133">Transmembrane helix</keyword>
<evidence type="ECO:0000256" key="3">
    <source>
        <dbReference type="ARBA" id="ARBA00022989"/>
    </source>
</evidence>
<dbReference type="AlphaFoldDB" id="A0A7Y9I2U2"/>
<sequence length="167" mass="17372">MSSWISTLARWLLGGVLIAAGAIKMVNLADSAAVLRAYQLLPDGVAVAVGWTIPFFSILLGLVLLAGAVTRVAAIVSAVLMVLFLVAVASAAARGLSVDCGCFGGGGEVAPGQEQYGIEVIRTVGLLVCAGWLIVRPRSRFSFDRATPEEEAADEADRETSLIGGRR</sequence>
<gene>
    <name evidence="8" type="ORF">BKA15_000542</name>
</gene>
<dbReference type="EMBL" id="JACCBU010000001">
    <property type="protein sequence ID" value="NYE69213.1"/>
    <property type="molecule type" value="Genomic_DNA"/>
</dbReference>
<keyword evidence="9" id="KW-1185">Reference proteome</keyword>
<evidence type="ECO:0000256" key="6">
    <source>
        <dbReference type="SAM" id="Phobius"/>
    </source>
</evidence>
<feature type="region of interest" description="Disordered" evidence="5">
    <location>
        <begin position="146"/>
        <end position="167"/>
    </location>
</feature>
<comment type="subcellular location">
    <subcellularLocation>
        <location evidence="1">Membrane</location>
        <topology evidence="1">Multi-pass membrane protein</topology>
    </subcellularLocation>
</comment>
<reference evidence="8 9" key="1">
    <citation type="submission" date="2020-07" db="EMBL/GenBank/DDBJ databases">
        <title>Sequencing the genomes of 1000 actinobacteria strains.</title>
        <authorList>
            <person name="Klenk H.-P."/>
        </authorList>
    </citation>
    <scope>NUCLEOTIDE SEQUENCE [LARGE SCALE GENOMIC DNA]</scope>
    <source>
        <strain evidence="8 9">DSM 22083</strain>
    </source>
</reference>
<accession>A0A7Y9I2U2</accession>
<dbReference type="Proteomes" id="UP000569914">
    <property type="component" value="Unassembled WGS sequence"/>
</dbReference>
<keyword evidence="2 6" id="KW-0812">Transmembrane</keyword>
<comment type="caution">
    <text evidence="8">The sequence shown here is derived from an EMBL/GenBank/DDBJ whole genome shotgun (WGS) entry which is preliminary data.</text>
</comment>
<evidence type="ECO:0000256" key="1">
    <source>
        <dbReference type="ARBA" id="ARBA00004141"/>
    </source>
</evidence>
<dbReference type="Pfam" id="PF07291">
    <property type="entry name" value="MauE"/>
    <property type="match status" value="1"/>
</dbReference>
<feature type="transmembrane region" description="Helical" evidence="6">
    <location>
        <begin position="116"/>
        <end position="135"/>
    </location>
</feature>
<evidence type="ECO:0000313" key="9">
    <source>
        <dbReference type="Proteomes" id="UP000569914"/>
    </source>
</evidence>
<dbReference type="UniPathway" id="UPA00895"/>
<protein>
    <submittedName>
        <fullName evidence="8">Putative membrane protein YphA (DoxX/SURF4 family)</fullName>
    </submittedName>
</protein>
<dbReference type="RefSeq" id="WP_179747968.1">
    <property type="nucleotide sequence ID" value="NZ_JACCBU010000001.1"/>
</dbReference>
<feature type="transmembrane region" description="Helical" evidence="6">
    <location>
        <begin position="44"/>
        <end position="65"/>
    </location>
</feature>
<dbReference type="GO" id="GO:0016020">
    <property type="term" value="C:membrane"/>
    <property type="evidence" value="ECO:0007669"/>
    <property type="project" value="UniProtKB-SubCell"/>
</dbReference>
<organism evidence="8 9">
    <name type="scientific">Microlunatus parietis</name>
    <dbReference type="NCBI Taxonomy" id="682979"/>
    <lineage>
        <taxon>Bacteria</taxon>
        <taxon>Bacillati</taxon>
        <taxon>Actinomycetota</taxon>
        <taxon>Actinomycetes</taxon>
        <taxon>Propionibacteriales</taxon>
        <taxon>Propionibacteriaceae</taxon>
        <taxon>Microlunatus</taxon>
    </lineage>
</organism>
<evidence type="ECO:0000313" key="8">
    <source>
        <dbReference type="EMBL" id="NYE69213.1"/>
    </source>
</evidence>